<dbReference type="EMBL" id="BQNB010010970">
    <property type="protein sequence ID" value="GJS84392.1"/>
    <property type="molecule type" value="Genomic_DNA"/>
</dbReference>
<organism evidence="3 4">
    <name type="scientific">Tanacetum coccineum</name>
    <dbReference type="NCBI Taxonomy" id="301880"/>
    <lineage>
        <taxon>Eukaryota</taxon>
        <taxon>Viridiplantae</taxon>
        <taxon>Streptophyta</taxon>
        <taxon>Embryophyta</taxon>
        <taxon>Tracheophyta</taxon>
        <taxon>Spermatophyta</taxon>
        <taxon>Magnoliopsida</taxon>
        <taxon>eudicotyledons</taxon>
        <taxon>Gunneridae</taxon>
        <taxon>Pentapetalae</taxon>
        <taxon>asterids</taxon>
        <taxon>campanulids</taxon>
        <taxon>Asterales</taxon>
        <taxon>Asteraceae</taxon>
        <taxon>Asteroideae</taxon>
        <taxon>Anthemideae</taxon>
        <taxon>Anthemidinae</taxon>
        <taxon>Tanacetum</taxon>
    </lineage>
</organism>
<evidence type="ECO:0000313" key="4">
    <source>
        <dbReference type="Proteomes" id="UP001151760"/>
    </source>
</evidence>
<feature type="domain" description="Reverse transcriptase Ty1/copia-type" evidence="2">
    <location>
        <begin position="427"/>
        <end position="512"/>
    </location>
</feature>
<dbReference type="InterPro" id="IPR013103">
    <property type="entry name" value="RVT_2"/>
</dbReference>
<proteinExistence type="predicted"/>
<comment type="caution">
    <text evidence="3">The sequence shown here is derived from an EMBL/GenBank/DDBJ whole genome shotgun (WGS) entry which is preliminary data.</text>
</comment>
<dbReference type="PANTHER" id="PTHR11439">
    <property type="entry name" value="GAG-POL-RELATED RETROTRANSPOSON"/>
    <property type="match status" value="1"/>
</dbReference>
<feature type="domain" description="Reverse transcriptase Ty1/copia-type" evidence="2">
    <location>
        <begin position="356"/>
        <end position="422"/>
    </location>
</feature>
<evidence type="ECO:0000313" key="3">
    <source>
        <dbReference type="EMBL" id="GJS84392.1"/>
    </source>
</evidence>
<reference evidence="3" key="1">
    <citation type="journal article" date="2022" name="Int. J. Mol. Sci.">
        <title>Draft Genome of Tanacetum Coccineum: Genomic Comparison of Closely Related Tanacetum-Family Plants.</title>
        <authorList>
            <person name="Yamashiro T."/>
            <person name="Shiraishi A."/>
            <person name="Nakayama K."/>
            <person name="Satake H."/>
        </authorList>
    </citation>
    <scope>NUCLEOTIDE SEQUENCE</scope>
</reference>
<dbReference type="Pfam" id="PF07727">
    <property type="entry name" value="RVT_2"/>
    <property type="match status" value="2"/>
</dbReference>
<name>A0ABQ4Z3F9_9ASTR</name>
<evidence type="ECO:0000259" key="2">
    <source>
        <dbReference type="Pfam" id="PF07727"/>
    </source>
</evidence>
<protein>
    <submittedName>
        <fullName evidence="3">Ribonuclease H-like domain-containing protein</fullName>
    </submittedName>
</protein>
<accession>A0ABQ4Z3F9</accession>
<reference evidence="3" key="2">
    <citation type="submission" date="2022-01" db="EMBL/GenBank/DDBJ databases">
        <authorList>
            <person name="Yamashiro T."/>
            <person name="Shiraishi A."/>
            <person name="Satake H."/>
            <person name="Nakayama K."/>
        </authorList>
    </citation>
    <scope>NUCLEOTIDE SEQUENCE</scope>
</reference>
<dbReference type="PANTHER" id="PTHR11439:SF489">
    <property type="entry name" value="RNA-DIRECTED DNA POLYMERASE"/>
    <property type="match status" value="1"/>
</dbReference>
<sequence>MSASGKKKEASCDSSKKGEVLVVITMLSTILITEPVPTVKEAFSFLTRDESHRTMHCGFQWSKVVPLLLIPEITEEDVDAGAGTSHTLTSDQYHRLMSLLSDSGSSPGVQANVGGILVKSCFVFSFVSTRLGHPADHVSEVLKDMIDLKGIHTFDPCEVCQRAKQTRDLFLLIDVFLRLPSVVLSGKCPYELVYKCQPILSHLSEPSDDEKDKSDGGGTNSSSADPAVKSASADTTSTIDPYASITSKGADSSGYSIPELDSTNMLGSINAEGGADDDGASLFDDDNISDGEDYVVDGNVKYEIIEVVNYSNLSCDNFSSITNLNKTSEPKSFKESVLDCKWVDATNSEIEALNRNNTWIITDLPSGRKPIGIKWIVKSKYKSTGKIERYKVRLVAKGFSQKEGIDYEETFSPVVKLVTISLPEECKGQSSVVLLVYVDDILVTGNDITEVDKSKDLISSKFLIKDFGNLKYLLGIEVIKNEQGVCLSQRKYSLELLSEFGMLACKPSKIPLYVSKNKTKPVKLVDGDEKFLDNITGYQMLVGKLIYLTITRPDIFYVVHKLSQVMHAPKLADMKSDFKVTAFVDSDWAKCTATRKSVTGYEVYLGNCLVS</sequence>
<gene>
    <name evidence="3" type="ORF">Tco_0750933</name>
</gene>
<dbReference type="SUPFAM" id="SSF56672">
    <property type="entry name" value="DNA/RNA polymerases"/>
    <property type="match status" value="1"/>
</dbReference>
<keyword evidence="4" id="KW-1185">Reference proteome</keyword>
<dbReference type="Proteomes" id="UP001151760">
    <property type="component" value="Unassembled WGS sequence"/>
</dbReference>
<evidence type="ECO:0000256" key="1">
    <source>
        <dbReference type="SAM" id="MobiDB-lite"/>
    </source>
</evidence>
<feature type="region of interest" description="Disordered" evidence="1">
    <location>
        <begin position="205"/>
        <end position="235"/>
    </location>
</feature>
<dbReference type="InterPro" id="IPR043502">
    <property type="entry name" value="DNA/RNA_pol_sf"/>
</dbReference>